<feature type="region of interest" description="Disordered" evidence="8">
    <location>
        <begin position="1"/>
        <end position="126"/>
    </location>
</feature>
<keyword evidence="2" id="KW-0479">Metal-binding</keyword>
<feature type="compositionally biased region" description="Low complexity" evidence="8">
    <location>
        <begin position="268"/>
        <end position="277"/>
    </location>
</feature>
<keyword evidence="3" id="KW-0862">Zinc</keyword>
<dbReference type="PROSITE" id="PS00463">
    <property type="entry name" value="ZN2_CY6_FUNGAL_1"/>
    <property type="match status" value="1"/>
</dbReference>
<dbReference type="CDD" id="cd12148">
    <property type="entry name" value="fungal_TF_MHR"/>
    <property type="match status" value="1"/>
</dbReference>
<evidence type="ECO:0000256" key="3">
    <source>
        <dbReference type="ARBA" id="ARBA00022833"/>
    </source>
</evidence>
<organism evidence="10 11">
    <name type="scientific">Corynascus novoguineensis</name>
    <dbReference type="NCBI Taxonomy" id="1126955"/>
    <lineage>
        <taxon>Eukaryota</taxon>
        <taxon>Fungi</taxon>
        <taxon>Dikarya</taxon>
        <taxon>Ascomycota</taxon>
        <taxon>Pezizomycotina</taxon>
        <taxon>Sordariomycetes</taxon>
        <taxon>Sordariomycetidae</taxon>
        <taxon>Sordariales</taxon>
        <taxon>Chaetomiaceae</taxon>
        <taxon>Corynascus</taxon>
    </lineage>
</organism>
<reference evidence="10" key="1">
    <citation type="journal article" date="2023" name="Mol. Phylogenet. Evol.">
        <title>Genome-scale phylogeny and comparative genomics of the fungal order Sordariales.</title>
        <authorList>
            <person name="Hensen N."/>
            <person name="Bonometti L."/>
            <person name="Westerberg I."/>
            <person name="Brannstrom I.O."/>
            <person name="Guillou S."/>
            <person name="Cros-Aarteil S."/>
            <person name="Calhoun S."/>
            <person name="Haridas S."/>
            <person name="Kuo A."/>
            <person name="Mondo S."/>
            <person name="Pangilinan J."/>
            <person name="Riley R."/>
            <person name="LaButti K."/>
            <person name="Andreopoulos B."/>
            <person name="Lipzen A."/>
            <person name="Chen C."/>
            <person name="Yan M."/>
            <person name="Daum C."/>
            <person name="Ng V."/>
            <person name="Clum A."/>
            <person name="Steindorff A."/>
            <person name="Ohm R.A."/>
            <person name="Martin F."/>
            <person name="Silar P."/>
            <person name="Natvig D.O."/>
            <person name="Lalanne C."/>
            <person name="Gautier V."/>
            <person name="Ament-Velasquez S.L."/>
            <person name="Kruys A."/>
            <person name="Hutchinson M.I."/>
            <person name="Powell A.J."/>
            <person name="Barry K."/>
            <person name="Miller A.N."/>
            <person name="Grigoriev I.V."/>
            <person name="Debuchy R."/>
            <person name="Gladieux P."/>
            <person name="Hiltunen Thoren M."/>
            <person name="Johannesson H."/>
        </authorList>
    </citation>
    <scope>NUCLEOTIDE SEQUENCE</scope>
    <source>
        <strain evidence="10">CBS 359.72</strain>
    </source>
</reference>
<feature type="region of interest" description="Disordered" evidence="8">
    <location>
        <begin position="821"/>
        <end position="896"/>
    </location>
</feature>
<keyword evidence="6" id="KW-0804">Transcription</keyword>
<dbReference type="Gene3D" id="4.10.240.10">
    <property type="entry name" value="Zn(2)-C6 fungal-type DNA-binding domain"/>
    <property type="match status" value="1"/>
</dbReference>
<name>A0AAN7CWG2_9PEZI</name>
<evidence type="ECO:0000256" key="2">
    <source>
        <dbReference type="ARBA" id="ARBA00022723"/>
    </source>
</evidence>
<feature type="compositionally biased region" description="Low complexity" evidence="8">
    <location>
        <begin position="298"/>
        <end position="308"/>
    </location>
</feature>
<evidence type="ECO:0000256" key="4">
    <source>
        <dbReference type="ARBA" id="ARBA00023015"/>
    </source>
</evidence>
<feature type="compositionally biased region" description="Polar residues" evidence="8">
    <location>
        <begin position="17"/>
        <end position="70"/>
    </location>
</feature>
<reference evidence="10" key="2">
    <citation type="submission" date="2023-05" db="EMBL/GenBank/DDBJ databases">
        <authorList>
            <consortium name="Lawrence Berkeley National Laboratory"/>
            <person name="Steindorff A."/>
            <person name="Hensen N."/>
            <person name="Bonometti L."/>
            <person name="Westerberg I."/>
            <person name="Brannstrom I.O."/>
            <person name="Guillou S."/>
            <person name="Cros-Aarteil S."/>
            <person name="Calhoun S."/>
            <person name="Haridas S."/>
            <person name="Kuo A."/>
            <person name="Mondo S."/>
            <person name="Pangilinan J."/>
            <person name="Riley R."/>
            <person name="Labutti K."/>
            <person name="Andreopoulos B."/>
            <person name="Lipzen A."/>
            <person name="Chen C."/>
            <person name="Yanf M."/>
            <person name="Daum C."/>
            <person name="Ng V."/>
            <person name="Clum A."/>
            <person name="Ohm R."/>
            <person name="Martin F."/>
            <person name="Silar P."/>
            <person name="Natvig D."/>
            <person name="Lalanne C."/>
            <person name="Gautier V."/>
            <person name="Ament-Velasquez S.L."/>
            <person name="Kruys A."/>
            <person name="Hutchinson M.I."/>
            <person name="Powell A.J."/>
            <person name="Barry K."/>
            <person name="Miller A.N."/>
            <person name="Grigoriev I.V."/>
            <person name="Debuchy R."/>
            <person name="Gladieux P."/>
            <person name="Thoren M.H."/>
            <person name="Johannesson H."/>
        </authorList>
    </citation>
    <scope>NUCLEOTIDE SEQUENCE</scope>
    <source>
        <strain evidence="10">CBS 359.72</strain>
    </source>
</reference>
<feature type="compositionally biased region" description="Pro residues" evidence="8">
    <location>
        <begin position="252"/>
        <end position="267"/>
    </location>
</feature>
<keyword evidence="5" id="KW-0238">DNA-binding</keyword>
<gene>
    <name evidence="10" type="ORF">C7999DRAFT_13879</name>
</gene>
<evidence type="ECO:0000313" key="10">
    <source>
        <dbReference type="EMBL" id="KAK4248168.1"/>
    </source>
</evidence>
<dbReference type="AlphaFoldDB" id="A0AAN7CWG2"/>
<feature type="compositionally biased region" description="Polar residues" evidence="8">
    <location>
        <begin position="783"/>
        <end position="806"/>
    </location>
</feature>
<sequence>MDATNPIRDVGAIGRQDSINKPQSWQTQTHHMSPHSRTASTFSPQSPRSSATVPTPSTFDHNPSTRTATGTRPPELTSPPRGAQPYQTPQPTHDPAAAAAANHDYDKNQNHPLSDHGVGSAADAAAAAIKKPRACEACRGLKVKCDPDPDDPAGPCRRCRKGGRECVVTEPSRRKAKKTDSRVTELEKKIDMLTAGLLAASGGTHSNNKSISGGGFGAGGPLPDIGAGAGGGISTGRASANWDRETDAARNPPSPQLPHPPRLPPPGQAVQPAVGAGAAAGGQKRKFDELREPEEEAASAPATAGDPALSSSSSVTPQPGGETVNDLKPDVIDRGLMTMELANKLFVRYTTEMCRHLPGVVLPPDMTASELRVSKPILFLAIMAAASSEMSKLQRTLTKEIMQVYADRVIIRGNKSLELVQAILVSVIWYWPPERFEELKFYQLVHIAAVMAIEIGLGRKKFARASLKKHLSGVWRHQPVQTDPTTLEARRAWLTCYFLGTNTAMALHRPNLIRWTPFVSECMEVLQSSPDAAPTDKYLCHLVWAHKLGEEIGVQFAMDEPSSTPDLAEPRTQYMLKGFERQLERYWTSIPKEALQPSLVMGFHLISLYMHEIVTQSDSGDGCRVQPPDTLLGLDSPIPSTHINALSACLTAVDGIFEVFLSLDVRTVRCLPVFNVVRVAYAVVVLIKIYFAASSPKSELGKVINKDQLKVEQYLDRLLEHFRATAAEDRSRPAAKFLVVLVMMRSWFHKQKQQTQNGGQNPSANGAPTTETPPPPYHRQSVGERSSSISAPQRTHQDYSTTASTPLQLLSEIATNNSAAGSRNADFLPSQTSTTLPTSSSWLNGQQMYGTTPGPSSGSANNTDSNNNNGGDDGGMANDNGNNNNNNNNGTTAPFLPGVVAPQQSQQGPGMVPFPGFDNTFSSTGLGYDYTNTFGDGDGFAQALNMTLVGFADGAGFFGLGDQDMVSYMMQDPGAGQQQGWYPPMDVALGTTGAAGAAAGSGW</sequence>
<dbReference type="EMBL" id="MU857641">
    <property type="protein sequence ID" value="KAK4248168.1"/>
    <property type="molecule type" value="Genomic_DNA"/>
</dbReference>
<evidence type="ECO:0000259" key="9">
    <source>
        <dbReference type="PROSITE" id="PS50048"/>
    </source>
</evidence>
<dbReference type="SUPFAM" id="SSF57701">
    <property type="entry name" value="Zn2/Cys6 DNA-binding domain"/>
    <property type="match status" value="1"/>
</dbReference>
<comment type="subcellular location">
    <subcellularLocation>
        <location evidence="1">Nucleus</location>
    </subcellularLocation>
</comment>
<dbReference type="GO" id="GO:0000976">
    <property type="term" value="F:transcription cis-regulatory region binding"/>
    <property type="evidence" value="ECO:0007669"/>
    <property type="project" value="TreeGrafter"/>
</dbReference>
<proteinExistence type="predicted"/>
<dbReference type="PANTHER" id="PTHR31845">
    <property type="entry name" value="FINGER DOMAIN PROTEIN, PUTATIVE-RELATED"/>
    <property type="match status" value="1"/>
</dbReference>
<dbReference type="Pfam" id="PF00172">
    <property type="entry name" value="Zn_clus"/>
    <property type="match status" value="1"/>
</dbReference>
<keyword evidence="11" id="KW-1185">Reference proteome</keyword>
<dbReference type="PANTHER" id="PTHR31845:SF39">
    <property type="entry name" value="TRANSCRIPTION FACTOR PBCR-RELATED"/>
    <property type="match status" value="1"/>
</dbReference>
<evidence type="ECO:0000313" key="11">
    <source>
        <dbReference type="Proteomes" id="UP001303647"/>
    </source>
</evidence>
<feature type="domain" description="Zn(2)-C6 fungal-type" evidence="9">
    <location>
        <begin position="134"/>
        <end position="168"/>
    </location>
</feature>
<dbReference type="GO" id="GO:0000981">
    <property type="term" value="F:DNA-binding transcription factor activity, RNA polymerase II-specific"/>
    <property type="evidence" value="ECO:0007669"/>
    <property type="project" value="InterPro"/>
</dbReference>
<dbReference type="SMART" id="SM00066">
    <property type="entry name" value="GAL4"/>
    <property type="match status" value="1"/>
</dbReference>
<feature type="compositionally biased region" description="Low complexity" evidence="8">
    <location>
        <begin position="828"/>
        <end position="841"/>
    </location>
</feature>
<evidence type="ECO:0000256" key="1">
    <source>
        <dbReference type="ARBA" id="ARBA00004123"/>
    </source>
</evidence>
<protein>
    <recommendedName>
        <fullName evidence="9">Zn(2)-C6 fungal-type domain-containing protein</fullName>
    </recommendedName>
</protein>
<feature type="compositionally biased region" description="Polar residues" evidence="8">
    <location>
        <begin position="842"/>
        <end position="855"/>
    </location>
</feature>
<dbReference type="InterPro" id="IPR001138">
    <property type="entry name" value="Zn2Cys6_DnaBD"/>
</dbReference>
<comment type="caution">
    <text evidence="10">The sequence shown here is derived from an EMBL/GenBank/DDBJ whole genome shotgun (WGS) entry which is preliminary data.</text>
</comment>
<evidence type="ECO:0000256" key="8">
    <source>
        <dbReference type="SAM" id="MobiDB-lite"/>
    </source>
</evidence>
<feature type="compositionally biased region" description="Low complexity" evidence="8">
    <location>
        <begin position="856"/>
        <end position="893"/>
    </location>
</feature>
<dbReference type="GO" id="GO:0001216">
    <property type="term" value="F:DNA-binding transcription activator activity"/>
    <property type="evidence" value="ECO:0007669"/>
    <property type="project" value="UniProtKB-ARBA"/>
</dbReference>
<evidence type="ECO:0000256" key="5">
    <source>
        <dbReference type="ARBA" id="ARBA00023125"/>
    </source>
</evidence>
<keyword evidence="4" id="KW-0805">Transcription regulation</keyword>
<dbReference type="InterPro" id="IPR036864">
    <property type="entry name" value="Zn2-C6_fun-type_DNA-bd_sf"/>
</dbReference>
<dbReference type="CDD" id="cd00067">
    <property type="entry name" value="GAL4"/>
    <property type="match status" value="1"/>
</dbReference>
<dbReference type="InterPro" id="IPR051089">
    <property type="entry name" value="prtT"/>
</dbReference>
<dbReference type="FunFam" id="4.10.240.10:FF:000003">
    <property type="entry name" value="C6 transcription factor (Leu3)"/>
    <property type="match status" value="1"/>
</dbReference>
<dbReference type="GO" id="GO:0008270">
    <property type="term" value="F:zinc ion binding"/>
    <property type="evidence" value="ECO:0007669"/>
    <property type="project" value="InterPro"/>
</dbReference>
<feature type="region of interest" description="Disordered" evidence="8">
    <location>
        <begin position="201"/>
        <end position="328"/>
    </location>
</feature>
<dbReference type="Proteomes" id="UP001303647">
    <property type="component" value="Unassembled WGS sequence"/>
</dbReference>
<dbReference type="GO" id="GO:0005634">
    <property type="term" value="C:nucleus"/>
    <property type="evidence" value="ECO:0007669"/>
    <property type="project" value="UniProtKB-SubCell"/>
</dbReference>
<feature type="region of interest" description="Disordered" evidence="8">
    <location>
        <begin position="751"/>
        <end position="806"/>
    </location>
</feature>
<dbReference type="PROSITE" id="PS50048">
    <property type="entry name" value="ZN2_CY6_FUNGAL_2"/>
    <property type="match status" value="1"/>
</dbReference>
<evidence type="ECO:0000256" key="7">
    <source>
        <dbReference type="ARBA" id="ARBA00023242"/>
    </source>
</evidence>
<accession>A0AAN7CWG2</accession>
<evidence type="ECO:0000256" key="6">
    <source>
        <dbReference type="ARBA" id="ARBA00023163"/>
    </source>
</evidence>
<keyword evidence="7" id="KW-0539">Nucleus</keyword>